<evidence type="ECO:0000313" key="3">
    <source>
        <dbReference type="EnsemblPlants" id="Kaladp0080s0078.1.v1.1"/>
    </source>
</evidence>
<keyword evidence="4" id="KW-1185">Reference proteome</keyword>
<evidence type="ECO:0000256" key="2">
    <source>
        <dbReference type="SAM" id="SignalP"/>
    </source>
</evidence>
<dbReference type="EnsemblPlants" id="Kaladp0080s0078.1.v1.1">
    <property type="protein sequence ID" value="Kaladp0080s0078.1.v1.1"/>
    <property type="gene ID" value="Kaladp0080s0078.v1.1"/>
</dbReference>
<feature type="compositionally biased region" description="Polar residues" evidence="1">
    <location>
        <begin position="90"/>
        <end position="99"/>
    </location>
</feature>
<feature type="chain" id="PRO_5029752419" evidence="2">
    <location>
        <begin position="26"/>
        <end position="134"/>
    </location>
</feature>
<feature type="region of interest" description="Disordered" evidence="1">
    <location>
        <begin position="62"/>
        <end position="105"/>
    </location>
</feature>
<protein>
    <submittedName>
        <fullName evidence="3">Uncharacterized protein</fullName>
    </submittedName>
</protein>
<evidence type="ECO:0000256" key="1">
    <source>
        <dbReference type="SAM" id="MobiDB-lite"/>
    </source>
</evidence>
<reference evidence="3" key="1">
    <citation type="submission" date="2021-01" db="UniProtKB">
        <authorList>
            <consortium name="EnsemblPlants"/>
        </authorList>
    </citation>
    <scope>IDENTIFICATION</scope>
</reference>
<sequence>MTSRSGKLVFLILQWSCGQPNGARAPSPVTNPLMGGVPKDANFPPIGAHVPFQPTPAQLPASLAGWKANPSPLPHHSSSVGPMSLAVPTNPGSCSTEGGSQPKEATRLKEARLVEAEDDSNDPVFVKKAGVVLL</sequence>
<evidence type="ECO:0000313" key="4">
    <source>
        <dbReference type="Proteomes" id="UP000594263"/>
    </source>
</evidence>
<organism evidence="3 4">
    <name type="scientific">Kalanchoe fedtschenkoi</name>
    <name type="common">Lavender scallops</name>
    <name type="synonym">South American air plant</name>
    <dbReference type="NCBI Taxonomy" id="63787"/>
    <lineage>
        <taxon>Eukaryota</taxon>
        <taxon>Viridiplantae</taxon>
        <taxon>Streptophyta</taxon>
        <taxon>Embryophyta</taxon>
        <taxon>Tracheophyta</taxon>
        <taxon>Spermatophyta</taxon>
        <taxon>Magnoliopsida</taxon>
        <taxon>eudicotyledons</taxon>
        <taxon>Gunneridae</taxon>
        <taxon>Pentapetalae</taxon>
        <taxon>Saxifragales</taxon>
        <taxon>Crassulaceae</taxon>
        <taxon>Kalanchoe</taxon>
    </lineage>
</organism>
<name>A0A7N0UQ71_KALFE</name>
<keyword evidence="2" id="KW-0732">Signal</keyword>
<proteinExistence type="predicted"/>
<feature type="signal peptide" evidence="2">
    <location>
        <begin position="1"/>
        <end position="25"/>
    </location>
</feature>
<dbReference type="Proteomes" id="UP000594263">
    <property type="component" value="Unplaced"/>
</dbReference>
<dbReference type="AlphaFoldDB" id="A0A7N0UQ71"/>
<accession>A0A7N0UQ71</accession>
<dbReference type="Gramene" id="Kaladp0080s0078.1.v1.1">
    <property type="protein sequence ID" value="Kaladp0080s0078.1.v1.1"/>
    <property type="gene ID" value="Kaladp0080s0078.v1.1"/>
</dbReference>